<proteinExistence type="predicted"/>
<evidence type="ECO:0000313" key="2">
    <source>
        <dbReference type="Proteomes" id="UP000439903"/>
    </source>
</evidence>
<evidence type="ECO:0000313" key="1">
    <source>
        <dbReference type="EMBL" id="KAF0446273.1"/>
    </source>
</evidence>
<dbReference type="AlphaFoldDB" id="A0A8H3XDI0"/>
<dbReference type="OrthoDB" id="6600976at2759"/>
<accession>A0A8H3XDI0</accession>
<organism evidence="1 2">
    <name type="scientific">Gigaspora margarita</name>
    <dbReference type="NCBI Taxonomy" id="4874"/>
    <lineage>
        <taxon>Eukaryota</taxon>
        <taxon>Fungi</taxon>
        <taxon>Fungi incertae sedis</taxon>
        <taxon>Mucoromycota</taxon>
        <taxon>Glomeromycotina</taxon>
        <taxon>Glomeromycetes</taxon>
        <taxon>Diversisporales</taxon>
        <taxon>Gigasporaceae</taxon>
        <taxon>Gigaspora</taxon>
    </lineage>
</organism>
<dbReference type="EMBL" id="WTPW01001253">
    <property type="protein sequence ID" value="KAF0446273.1"/>
    <property type="molecule type" value="Genomic_DNA"/>
</dbReference>
<reference evidence="1 2" key="1">
    <citation type="journal article" date="2019" name="Environ. Microbiol.">
        <title>At the nexus of three kingdoms: the genome of the mycorrhizal fungus Gigaspora margarita provides insights into plant, endobacterial and fungal interactions.</title>
        <authorList>
            <person name="Venice F."/>
            <person name="Ghignone S."/>
            <person name="Salvioli di Fossalunga A."/>
            <person name="Amselem J."/>
            <person name="Novero M."/>
            <person name="Xianan X."/>
            <person name="Sedzielewska Toro K."/>
            <person name="Morin E."/>
            <person name="Lipzen A."/>
            <person name="Grigoriev I.V."/>
            <person name="Henrissat B."/>
            <person name="Martin F.M."/>
            <person name="Bonfante P."/>
        </authorList>
    </citation>
    <scope>NUCLEOTIDE SEQUENCE [LARGE SCALE GENOMIC DNA]</scope>
    <source>
        <strain evidence="1 2">BEG34</strain>
    </source>
</reference>
<protein>
    <submittedName>
        <fullName evidence="1">Gastrula zinc finger protein xlcgf46.1: PROVISIONAL</fullName>
    </submittedName>
</protein>
<dbReference type="Proteomes" id="UP000439903">
    <property type="component" value="Unassembled WGS sequence"/>
</dbReference>
<sequence>MKIVSKFMATKLNCIPENIEKYKAMDIEQLWFLDSFHQQNISKEDYEHAQKVWQIFEIKNFEEYYDLYLETDVLLLADVFMNYTIMYLKDNGLDPSHYIYACGMFNNSLYKSSKVELKLMTNIDEYRIVKNGICREITMACHRYAKANNLQYSNYESSKLKS</sequence>
<name>A0A8H3XDI0_GIGMA</name>
<gene>
    <name evidence="1" type="ORF">F8M41_002955</name>
</gene>
<keyword evidence="2" id="KW-1185">Reference proteome</keyword>
<comment type="caution">
    <text evidence="1">The sequence shown here is derived from an EMBL/GenBank/DDBJ whole genome shotgun (WGS) entry which is preliminary data.</text>
</comment>